<dbReference type="Proteomes" id="UP000326354">
    <property type="component" value="Chromosome"/>
</dbReference>
<dbReference type="OrthoDB" id="287552at2"/>
<dbReference type="GO" id="GO:0006402">
    <property type="term" value="P:mRNA catabolic process"/>
    <property type="evidence" value="ECO:0007669"/>
    <property type="project" value="TreeGrafter"/>
</dbReference>
<proteinExistence type="inferred from homology"/>
<dbReference type="SUPFAM" id="SSF50118">
    <property type="entry name" value="Cell growth inhibitor/plasmid maintenance toxic component"/>
    <property type="match status" value="1"/>
</dbReference>
<dbReference type="GO" id="GO:0004521">
    <property type="term" value="F:RNA endonuclease activity"/>
    <property type="evidence" value="ECO:0007669"/>
    <property type="project" value="TreeGrafter"/>
</dbReference>
<dbReference type="GO" id="GO:0003677">
    <property type="term" value="F:DNA binding"/>
    <property type="evidence" value="ECO:0007669"/>
    <property type="project" value="InterPro"/>
</dbReference>
<name>A0A5S9IQF8_UABAM</name>
<keyword evidence="1" id="KW-0540">Nuclease</keyword>
<keyword evidence="3" id="KW-1185">Reference proteome</keyword>
<dbReference type="Gene3D" id="2.30.30.110">
    <property type="match status" value="1"/>
</dbReference>
<accession>A0A5S9IQF8</accession>
<keyword evidence="1" id="KW-0255">Endonuclease</keyword>
<protein>
    <recommendedName>
        <fullName evidence="1">mRNA interferase</fullName>
        <ecNumber evidence="1">3.1.-.-</ecNumber>
    </recommendedName>
</protein>
<evidence type="ECO:0000313" key="2">
    <source>
        <dbReference type="EMBL" id="BBM86213.1"/>
    </source>
</evidence>
<organism evidence="2 3">
    <name type="scientific">Uabimicrobium amorphum</name>
    <dbReference type="NCBI Taxonomy" id="2596890"/>
    <lineage>
        <taxon>Bacteria</taxon>
        <taxon>Pseudomonadati</taxon>
        <taxon>Planctomycetota</taxon>
        <taxon>Candidatus Uabimicrobiia</taxon>
        <taxon>Candidatus Uabimicrobiales</taxon>
        <taxon>Candidatus Uabimicrobiaceae</taxon>
        <taxon>Candidatus Uabimicrobium</taxon>
    </lineage>
</organism>
<dbReference type="Pfam" id="PF02452">
    <property type="entry name" value="PemK_toxin"/>
    <property type="match status" value="1"/>
</dbReference>
<keyword evidence="1" id="KW-0378">Hydrolase</keyword>
<dbReference type="AlphaFoldDB" id="A0A5S9IQF8"/>
<dbReference type="PANTHER" id="PTHR33988:SF2">
    <property type="entry name" value="ENDORIBONUCLEASE MAZF"/>
    <property type="match status" value="1"/>
</dbReference>
<dbReference type="RefSeq" id="WP_151970280.1">
    <property type="nucleotide sequence ID" value="NZ_AP019860.1"/>
</dbReference>
<comment type="function">
    <text evidence="1">Toxic component of a type II toxin-antitoxin (TA) system.</text>
</comment>
<evidence type="ECO:0000313" key="3">
    <source>
        <dbReference type="Proteomes" id="UP000326354"/>
    </source>
</evidence>
<dbReference type="InterPro" id="IPR011067">
    <property type="entry name" value="Plasmid_toxin/cell-grow_inhib"/>
</dbReference>
<comment type="similarity">
    <text evidence="1">Belongs to the PemK/MazF family.</text>
</comment>
<dbReference type="PIRSF" id="PIRSF033490">
    <property type="entry name" value="MazF"/>
    <property type="match status" value="1"/>
</dbReference>
<gene>
    <name evidence="2" type="ORF">UABAM_04599</name>
</gene>
<sequence>MQRGDVYIAELKPRSGSEQQGRRPVIVVSHDGFNEVESWRSIIVVPISSSKSKTQRGPTVVIIEKDEAGLSKQSCALCHQVTTLDRSKLGKNIGKLKTSTLCEVNEALKKAMNLS</sequence>
<dbReference type="KEGG" id="uam:UABAM_04599"/>
<evidence type="ECO:0000256" key="1">
    <source>
        <dbReference type="PIRNR" id="PIRNR033490"/>
    </source>
</evidence>
<dbReference type="InterPro" id="IPR003477">
    <property type="entry name" value="PemK-like"/>
</dbReference>
<dbReference type="GO" id="GO:0016787">
    <property type="term" value="F:hydrolase activity"/>
    <property type="evidence" value="ECO:0007669"/>
    <property type="project" value="UniProtKB-KW"/>
</dbReference>
<dbReference type="PANTHER" id="PTHR33988">
    <property type="entry name" value="ENDORIBONUCLEASE MAZF-RELATED"/>
    <property type="match status" value="1"/>
</dbReference>
<dbReference type="EC" id="3.1.-.-" evidence="1"/>
<dbReference type="GO" id="GO:0016075">
    <property type="term" value="P:rRNA catabolic process"/>
    <property type="evidence" value="ECO:0007669"/>
    <property type="project" value="TreeGrafter"/>
</dbReference>
<reference evidence="2 3" key="1">
    <citation type="submission" date="2019-08" db="EMBL/GenBank/DDBJ databases">
        <title>Complete genome sequence of Candidatus Uab amorphum.</title>
        <authorList>
            <person name="Shiratori T."/>
            <person name="Suzuki S."/>
            <person name="Kakizawa Y."/>
            <person name="Ishida K."/>
        </authorList>
    </citation>
    <scope>NUCLEOTIDE SEQUENCE [LARGE SCALE GENOMIC DNA]</scope>
    <source>
        <strain evidence="2 3">SRT547</strain>
    </source>
</reference>
<dbReference type="EMBL" id="AP019860">
    <property type="protein sequence ID" value="BBM86213.1"/>
    <property type="molecule type" value="Genomic_DNA"/>
</dbReference>